<protein>
    <submittedName>
        <fullName evidence="4">Drug/metabolite transporter (DMT)-like permease</fullName>
    </submittedName>
</protein>
<dbReference type="Pfam" id="PF00892">
    <property type="entry name" value="EamA"/>
    <property type="match status" value="2"/>
</dbReference>
<gene>
    <name evidence="4" type="ORF">H4W27_002714</name>
</gene>
<feature type="transmembrane region" description="Helical" evidence="2">
    <location>
        <begin position="97"/>
        <end position="116"/>
    </location>
</feature>
<reference evidence="4 5" key="1">
    <citation type="submission" date="2020-10" db="EMBL/GenBank/DDBJ databases">
        <title>Sequencing the genomes of 1000 actinobacteria strains.</title>
        <authorList>
            <person name="Klenk H.-P."/>
        </authorList>
    </citation>
    <scope>NUCLEOTIDE SEQUENCE [LARGE SCALE GENOMIC DNA]</scope>
    <source>
        <strain evidence="4 5">DSM 15666</strain>
    </source>
</reference>
<proteinExistence type="inferred from homology"/>
<dbReference type="InterPro" id="IPR000620">
    <property type="entry name" value="EamA_dom"/>
</dbReference>
<feature type="domain" description="EamA" evidence="3">
    <location>
        <begin position="2"/>
        <end position="112"/>
    </location>
</feature>
<feature type="transmembrane region" description="Helical" evidence="2">
    <location>
        <begin position="6"/>
        <end position="28"/>
    </location>
</feature>
<keyword evidence="2" id="KW-0812">Transmembrane</keyword>
<evidence type="ECO:0000259" key="3">
    <source>
        <dbReference type="Pfam" id="PF00892"/>
    </source>
</evidence>
<dbReference type="EMBL" id="JADBED010000002">
    <property type="protein sequence ID" value="MBE1525540.1"/>
    <property type="molecule type" value="Genomic_DNA"/>
</dbReference>
<evidence type="ECO:0000256" key="1">
    <source>
        <dbReference type="ARBA" id="ARBA00007362"/>
    </source>
</evidence>
<feature type="transmembrane region" description="Helical" evidence="2">
    <location>
        <begin position="128"/>
        <end position="145"/>
    </location>
</feature>
<evidence type="ECO:0000313" key="4">
    <source>
        <dbReference type="EMBL" id="MBE1525540.1"/>
    </source>
</evidence>
<feature type="transmembrane region" description="Helical" evidence="2">
    <location>
        <begin position="157"/>
        <end position="177"/>
    </location>
</feature>
<sequence length="272" mass="28307">MDDISPFSLTFLRWVGALLPLVLIAWVAERPELLAIAKALPQLLLLSCLGMLMYAMLMYSALELIEPVPASMVGASTPAVLAVLGALMAGERLNARLVIGIGVSLVGVIIVISGGNTEALFLTDFSRGHVYMVGVVVAWSLYSIWGRVPGVPPITAVAVQAAIAVLVMLPFVALFGIEAPSRSATGWALLFIALVPSVACYVLWSIALRLTPSGHAGVFLNLAVFSSVGLAVVFGYKVTVADLTGGAFVIAGVLVSSVSAARQPPPSSPEPL</sequence>
<keyword evidence="2" id="KW-1133">Transmembrane helix</keyword>
<dbReference type="SUPFAM" id="SSF103481">
    <property type="entry name" value="Multidrug resistance efflux transporter EmrE"/>
    <property type="match status" value="2"/>
</dbReference>
<comment type="caution">
    <text evidence="4">The sequence shown here is derived from an EMBL/GenBank/DDBJ whole genome shotgun (WGS) entry which is preliminary data.</text>
</comment>
<organism evidence="4 5">
    <name type="scientific">Nesterenkonia lutea</name>
    <dbReference type="NCBI Taxonomy" id="272919"/>
    <lineage>
        <taxon>Bacteria</taxon>
        <taxon>Bacillati</taxon>
        <taxon>Actinomycetota</taxon>
        <taxon>Actinomycetes</taxon>
        <taxon>Micrococcales</taxon>
        <taxon>Micrococcaceae</taxon>
        <taxon>Nesterenkonia</taxon>
    </lineage>
</organism>
<keyword evidence="5" id="KW-1185">Reference proteome</keyword>
<name>A0ABR9JIB2_9MICC</name>
<dbReference type="InterPro" id="IPR037185">
    <property type="entry name" value="EmrE-like"/>
</dbReference>
<feature type="domain" description="EamA" evidence="3">
    <location>
        <begin position="127"/>
        <end position="257"/>
    </location>
</feature>
<evidence type="ECO:0000313" key="5">
    <source>
        <dbReference type="Proteomes" id="UP000643525"/>
    </source>
</evidence>
<feature type="transmembrane region" description="Helical" evidence="2">
    <location>
        <begin position="68"/>
        <end position="90"/>
    </location>
</feature>
<feature type="transmembrane region" description="Helical" evidence="2">
    <location>
        <begin position="40"/>
        <end position="62"/>
    </location>
</feature>
<feature type="transmembrane region" description="Helical" evidence="2">
    <location>
        <begin position="183"/>
        <end position="204"/>
    </location>
</feature>
<keyword evidence="2" id="KW-0472">Membrane</keyword>
<dbReference type="Proteomes" id="UP000643525">
    <property type="component" value="Unassembled WGS sequence"/>
</dbReference>
<evidence type="ECO:0000256" key="2">
    <source>
        <dbReference type="SAM" id="Phobius"/>
    </source>
</evidence>
<comment type="similarity">
    <text evidence="1">Belongs to the EamA transporter family.</text>
</comment>
<dbReference type="PANTHER" id="PTHR22911">
    <property type="entry name" value="ACYL-MALONYL CONDENSING ENZYME-RELATED"/>
    <property type="match status" value="1"/>
</dbReference>
<feature type="transmembrane region" description="Helical" evidence="2">
    <location>
        <begin position="216"/>
        <end position="237"/>
    </location>
</feature>
<accession>A0ABR9JIB2</accession>